<organism evidence="11 12">
    <name type="scientific">Haloferula helveola</name>
    <dbReference type="NCBI Taxonomy" id="490095"/>
    <lineage>
        <taxon>Bacteria</taxon>
        <taxon>Pseudomonadati</taxon>
        <taxon>Verrucomicrobiota</taxon>
        <taxon>Verrucomicrobiia</taxon>
        <taxon>Verrucomicrobiales</taxon>
        <taxon>Verrucomicrobiaceae</taxon>
        <taxon>Haloferula</taxon>
    </lineage>
</organism>
<evidence type="ECO:0000256" key="2">
    <source>
        <dbReference type="ARBA" id="ARBA00012415"/>
    </source>
</evidence>
<reference evidence="11 12" key="1">
    <citation type="submission" date="2021-06" db="EMBL/GenBank/DDBJ databases">
        <title>Complete genome of Haloferula helveola possessing various polysaccharide degrading enzymes.</title>
        <authorList>
            <person name="Takami H."/>
            <person name="Huang C."/>
            <person name="Hamasaki K."/>
        </authorList>
    </citation>
    <scope>NUCLEOTIDE SEQUENCE [LARGE SCALE GENOMIC DNA]</scope>
    <source>
        <strain evidence="11 12">CN-1</strain>
    </source>
</reference>
<dbReference type="InterPro" id="IPR005771">
    <property type="entry name" value="GalU_uridylyltTrfase_bac/arc"/>
</dbReference>
<evidence type="ECO:0000313" key="12">
    <source>
        <dbReference type="Proteomes" id="UP001374893"/>
    </source>
</evidence>
<accession>A0ABM7R7M9</accession>
<evidence type="ECO:0000256" key="4">
    <source>
        <dbReference type="ARBA" id="ARBA00022679"/>
    </source>
</evidence>
<evidence type="ECO:0000256" key="8">
    <source>
        <dbReference type="ARBA" id="ARBA00032341"/>
    </source>
</evidence>
<evidence type="ECO:0000256" key="7">
    <source>
        <dbReference type="ARBA" id="ARBA00031959"/>
    </source>
</evidence>
<dbReference type="Gene3D" id="3.90.550.10">
    <property type="entry name" value="Spore Coat Polysaccharide Biosynthesis Protein SpsA, Chain A"/>
    <property type="match status" value="1"/>
</dbReference>
<comment type="similarity">
    <text evidence="1">Belongs to the UDPGP type 2 family.</text>
</comment>
<dbReference type="PANTHER" id="PTHR43197:SF1">
    <property type="entry name" value="UTP--GLUCOSE-1-PHOSPHATE URIDYLYLTRANSFERASE"/>
    <property type="match status" value="1"/>
</dbReference>
<sequence>MSFRKAVVTAASPTESHLPLQTLVDPEGVSRPALEILLDDLFAAGLDSAAVVIAPGKRDAYLNAAGARADRLTLIEQTEPRGYGHAVWTARDYTEDDPFVLLVGDHLFHSRKQTSCVAQLLEVAAGHDGCVSGVQPTHESQLHLYGTIGGRRVPSTPSVMEVTTMVEKPTPTLAEQELFISGLRAGNYYCFFGIHALTPKVMESLDRKVSALQEGETLGLTSTLAEIAHSEKYLAVEIDGQRFNIGERYGLLRAQLSLALAGPHRDEILSMLIEITATSRP</sequence>
<dbReference type="Pfam" id="PF00483">
    <property type="entry name" value="NTP_transferase"/>
    <property type="match status" value="1"/>
</dbReference>
<keyword evidence="4" id="KW-0808">Transferase</keyword>
<keyword evidence="5 11" id="KW-0548">Nucleotidyltransferase</keyword>
<keyword evidence="12" id="KW-1185">Reference proteome</keyword>
<evidence type="ECO:0000256" key="5">
    <source>
        <dbReference type="ARBA" id="ARBA00022695"/>
    </source>
</evidence>
<dbReference type="Proteomes" id="UP001374893">
    <property type="component" value="Chromosome"/>
</dbReference>
<evidence type="ECO:0000256" key="9">
    <source>
        <dbReference type="ARBA" id="ARBA00048128"/>
    </source>
</evidence>
<feature type="domain" description="Nucleotidyl transferase" evidence="10">
    <location>
        <begin position="32"/>
        <end position="240"/>
    </location>
</feature>
<dbReference type="RefSeq" id="WP_338688697.1">
    <property type="nucleotide sequence ID" value="NZ_AP024702.1"/>
</dbReference>
<name>A0ABM7R7M9_9BACT</name>
<evidence type="ECO:0000256" key="1">
    <source>
        <dbReference type="ARBA" id="ARBA00006890"/>
    </source>
</evidence>
<protein>
    <recommendedName>
        <fullName evidence="3">UTP--glucose-1-phosphate uridylyltransferase</fullName>
        <ecNumber evidence="2">2.7.7.9</ecNumber>
    </recommendedName>
    <alternativeName>
        <fullName evidence="6">Alpha-D-glucosyl-1-phosphate uridylyltransferase</fullName>
    </alternativeName>
    <alternativeName>
        <fullName evidence="7">UDP-glucose pyrophosphorylase</fullName>
    </alternativeName>
    <alternativeName>
        <fullName evidence="8">Uridine diphosphoglucose pyrophosphorylase</fullName>
    </alternativeName>
</protein>
<dbReference type="GO" id="GO:0016779">
    <property type="term" value="F:nucleotidyltransferase activity"/>
    <property type="evidence" value="ECO:0007669"/>
    <property type="project" value="UniProtKB-KW"/>
</dbReference>
<dbReference type="EC" id="2.7.7.9" evidence="2"/>
<dbReference type="EMBL" id="AP024702">
    <property type="protein sequence ID" value="BCX46810.1"/>
    <property type="molecule type" value="Genomic_DNA"/>
</dbReference>
<evidence type="ECO:0000313" key="11">
    <source>
        <dbReference type="EMBL" id="BCX46810.1"/>
    </source>
</evidence>
<comment type="catalytic activity">
    <reaction evidence="9">
        <text>alpha-D-glucose 1-phosphate + UTP + H(+) = UDP-alpha-D-glucose + diphosphate</text>
        <dbReference type="Rhea" id="RHEA:19889"/>
        <dbReference type="ChEBI" id="CHEBI:15378"/>
        <dbReference type="ChEBI" id="CHEBI:33019"/>
        <dbReference type="ChEBI" id="CHEBI:46398"/>
        <dbReference type="ChEBI" id="CHEBI:58601"/>
        <dbReference type="ChEBI" id="CHEBI:58885"/>
        <dbReference type="EC" id="2.7.7.9"/>
    </reaction>
</comment>
<evidence type="ECO:0000259" key="10">
    <source>
        <dbReference type="Pfam" id="PF00483"/>
    </source>
</evidence>
<dbReference type="SUPFAM" id="SSF53448">
    <property type="entry name" value="Nucleotide-diphospho-sugar transferases"/>
    <property type="match status" value="1"/>
</dbReference>
<proteinExistence type="inferred from homology"/>
<evidence type="ECO:0000256" key="6">
    <source>
        <dbReference type="ARBA" id="ARBA00031455"/>
    </source>
</evidence>
<evidence type="ECO:0000256" key="3">
    <source>
        <dbReference type="ARBA" id="ARBA00019048"/>
    </source>
</evidence>
<gene>
    <name evidence="11" type="primary">hasC</name>
    <name evidence="11" type="ORF">HAHE_07180</name>
</gene>
<dbReference type="InterPro" id="IPR029044">
    <property type="entry name" value="Nucleotide-diphossugar_trans"/>
</dbReference>
<dbReference type="PANTHER" id="PTHR43197">
    <property type="entry name" value="UTP--GLUCOSE-1-PHOSPHATE URIDYLYLTRANSFERASE"/>
    <property type="match status" value="1"/>
</dbReference>
<dbReference type="InterPro" id="IPR005835">
    <property type="entry name" value="NTP_transferase_dom"/>
</dbReference>